<dbReference type="InterPro" id="IPR035965">
    <property type="entry name" value="PAS-like_dom_sf"/>
</dbReference>
<dbReference type="Gene3D" id="3.30.450.20">
    <property type="entry name" value="PAS domain"/>
    <property type="match status" value="1"/>
</dbReference>
<dbReference type="InterPro" id="IPR011006">
    <property type="entry name" value="CheY-like_superfamily"/>
</dbReference>
<evidence type="ECO:0000256" key="10">
    <source>
        <dbReference type="ARBA" id="ARBA00022989"/>
    </source>
</evidence>
<dbReference type="Proteomes" id="UP000199221">
    <property type="component" value="Unassembled WGS sequence"/>
</dbReference>
<evidence type="ECO:0000256" key="13">
    <source>
        <dbReference type="PROSITE-ProRule" id="PRU00169"/>
    </source>
</evidence>
<dbReference type="Pfam" id="PF00072">
    <property type="entry name" value="Response_reg"/>
    <property type="match status" value="1"/>
</dbReference>
<dbReference type="CDD" id="cd00082">
    <property type="entry name" value="HisKA"/>
    <property type="match status" value="1"/>
</dbReference>
<dbReference type="InterPro" id="IPR005467">
    <property type="entry name" value="His_kinase_dom"/>
</dbReference>
<reference evidence="17 18" key="1">
    <citation type="submission" date="2016-10" db="EMBL/GenBank/DDBJ databases">
        <authorList>
            <person name="de Groot N.N."/>
        </authorList>
    </citation>
    <scope>NUCLEOTIDE SEQUENCE [LARGE SCALE GENOMIC DNA]</scope>
    <source>
        <strain evidence="17 18">LMG 27941</strain>
    </source>
</reference>
<dbReference type="InterPro" id="IPR001789">
    <property type="entry name" value="Sig_transdc_resp-reg_receiver"/>
</dbReference>
<evidence type="ECO:0000256" key="14">
    <source>
        <dbReference type="SAM" id="Phobius"/>
    </source>
</evidence>
<evidence type="ECO:0000256" key="3">
    <source>
        <dbReference type="ARBA" id="ARBA00012438"/>
    </source>
</evidence>
<comment type="catalytic activity">
    <reaction evidence="1">
        <text>ATP + protein L-histidine = ADP + protein N-phospho-L-histidine.</text>
        <dbReference type="EC" id="2.7.13.3"/>
    </reaction>
</comment>
<dbReference type="InterPro" id="IPR003594">
    <property type="entry name" value="HATPase_dom"/>
</dbReference>
<dbReference type="GO" id="GO:0000155">
    <property type="term" value="F:phosphorelay sensor kinase activity"/>
    <property type="evidence" value="ECO:0007669"/>
    <property type="project" value="InterPro"/>
</dbReference>
<dbReference type="SUPFAM" id="SSF55785">
    <property type="entry name" value="PYP-like sensor domain (PAS domain)"/>
    <property type="match status" value="1"/>
</dbReference>
<dbReference type="CDD" id="cd17546">
    <property type="entry name" value="REC_hyHK_CKI1_RcsC-like"/>
    <property type="match status" value="1"/>
</dbReference>
<dbReference type="EC" id="2.7.13.3" evidence="3"/>
<keyword evidence="12 14" id="KW-0472">Membrane</keyword>
<evidence type="ECO:0000256" key="9">
    <source>
        <dbReference type="ARBA" id="ARBA00022840"/>
    </source>
</evidence>
<dbReference type="InterPro" id="IPR036890">
    <property type="entry name" value="HATPase_C_sf"/>
</dbReference>
<evidence type="ECO:0000256" key="5">
    <source>
        <dbReference type="ARBA" id="ARBA00022679"/>
    </source>
</evidence>
<dbReference type="Pfam" id="PF00512">
    <property type="entry name" value="HisKA"/>
    <property type="match status" value="1"/>
</dbReference>
<evidence type="ECO:0000313" key="17">
    <source>
        <dbReference type="EMBL" id="SEP71170.1"/>
    </source>
</evidence>
<dbReference type="Gene3D" id="3.40.50.2300">
    <property type="match status" value="1"/>
</dbReference>
<dbReference type="CDD" id="cd16922">
    <property type="entry name" value="HATPase_EvgS-ArcB-TorS-like"/>
    <property type="match status" value="1"/>
</dbReference>
<dbReference type="Gene3D" id="3.30.565.10">
    <property type="entry name" value="Histidine kinase-like ATPase, C-terminal domain"/>
    <property type="match status" value="1"/>
</dbReference>
<keyword evidence="6 14" id="KW-0812">Transmembrane</keyword>
<dbReference type="GO" id="GO:0016020">
    <property type="term" value="C:membrane"/>
    <property type="evidence" value="ECO:0007669"/>
    <property type="project" value="UniProtKB-SubCell"/>
</dbReference>
<keyword evidence="5" id="KW-0808">Transferase</keyword>
<dbReference type="RefSeq" id="WP_094010066.1">
    <property type="nucleotide sequence ID" value="NZ_CP128543.1"/>
</dbReference>
<dbReference type="AlphaFoldDB" id="A0A1H9A3A5"/>
<evidence type="ECO:0000256" key="1">
    <source>
        <dbReference type="ARBA" id="ARBA00000085"/>
    </source>
</evidence>
<dbReference type="GO" id="GO:0005524">
    <property type="term" value="F:ATP binding"/>
    <property type="evidence" value="ECO:0007669"/>
    <property type="project" value="UniProtKB-KW"/>
</dbReference>
<dbReference type="SUPFAM" id="SSF55874">
    <property type="entry name" value="ATPase domain of HSP90 chaperone/DNA topoisomerase II/histidine kinase"/>
    <property type="match status" value="1"/>
</dbReference>
<accession>A0A1H9A3A5</accession>
<sequence>MRLKTYLQQINPLFSNPEAARHLLRLLALVLSAGILGGAYSFLLLSFNTEISQRRGYMSSAIAEAHTFFTNREALLESLSLSAITRTAPGVTHMTQTPSEEVHLLLGNKPGQQWSLWLSQRMCDYLRAKQVNLLYVGAGPQAQARWLYSTIAHAHTPSTALLERLQTEQRRLPATVNELWLADKDEQHTHLYIFQRLDQRDPESGWLGLEIDSREVSPTLDDASSGKFMMYNADGMLVFSNSSDQALSQMLRAHQGSDFFGFIGQGLLPEYLVINKPLMSSDWQLVYGIDLLSILSELWVQLLGALLFCLLSISLMLLLIRRFEQRFITPTVQRIRALVESELFNRDVIETAPVALCVLRRSDGQVVLENHLAQQWLGEARESRSAAWIDQAFAVPNVAGSDYFETSDGRHLYLSCAPTRYKGEDVVLCVFSDISARKRIEAALEDARRSADSANEAKTQFLATMSHEIRTPLYGVLGTLELLSRTALDGQQRDYLQAIEGSSATLLQLICDVLDVSKIEAGQLALEHSEFCVPELAMEVIQSYSAAARNKGLQLYGCLDPHLPERLLGDVNRIRQILNNLLSNAVKFTDCGRVVLRARLLHREGERSSILWQVADTGKGIAEQDHASIFDPFYQSGGHTQLVPGTGLGLAICQRLTQLMNGQLRLVSELGLGSSFSLTLPLEVVSAGAASTLAPFNLLAERIQVVSPIHELAETFAGWLCRWGARAQIGVASTGSHAPAGLLLELHPGSFEQWLVADWDGPRIVASAFGGWEARNDAGQWQVNINDLGALHHAISQAQGLHRPRSALSTSTDAPEPLGLHVLVAEDNVINQLILRDQLQELGCSVTLTCNGDEALQSWQREPFDLVLTDVNMPIMNGYDLARSLRKQGCSLPIIGATANALRGEEELCLAAGMDHCLIKPFNLQALFNCLAAYRGSRFEAL</sequence>
<dbReference type="FunFam" id="1.10.287.130:FF:000004">
    <property type="entry name" value="Ethylene receptor 1"/>
    <property type="match status" value="1"/>
</dbReference>
<evidence type="ECO:0000256" key="8">
    <source>
        <dbReference type="ARBA" id="ARBA00022777"/>
    </source>
</evidence>
<organism evidence="17 18">
    <name type="scientific">Pseudomonas soli</name>
    <dbReference type="NCBI Taxonomy" id="1306993"/>
    <lineage>
        <taxon>Bacteria</taxon>
        <taxon>Pseudomonadati</taxon>
        <taxon>Pseudomonadota</taxon>
        <taxon>Gammaproteobacteria</taxon>
        <taxon>Pseudomonadales</taxon>
        <taxon>Pseudomonadaceae</taxon>
        <taxon>Pseudomonas</taxon>
    </lineage>
</organism>
<name>A0A1H9A3A5_9PSED</name>
<keyword evidence="8 17" id="KW-0418">Kinase</keyword>
<dbReference type="SUPFAM" id="SSF52172">
    <property type="entry name" value="CheY-like"/>
    <property type="match status" value="1"/>
</dbReference>
<evidence type="ECO:0000256" key="12">
    <source>
        <dbReference type="ARBA" id="ARBA00023136"/>
    </source>
</evidence>
<feature type="domain" description="Response regulatory" evidence="16">
    <location>
        <begin position="821"/>
        <end position="935"/>
    </location>
</feature>
<protein>
    <recommendedName>
        <fullName evidence="3">histidine kinase</fullName>
        <ecNumber evidence="3">2.7.13.3</ecNumber>
    </recommendedName>
</protein>
<keyword evidence="7" id="KW-0547">Nucleotide-binding</keyword>
<dbReference type="SMART" id="SM00448">
    <property type="entry name" value="REC"/>
    <property type="match status" value="1"/>
</dbReference>
<keyword evidence="9" id="KW-0067">ATP-binding</keyword>
<dbReference type="InterPro" id="IPR036097">
    <property type="entry name" value="HisK_dim/P_sf"/>
</dbReference>
<dbReference type="Gene3D" id="1.10.287.130">
    <property type="match status" value="1"/>
</dbReference>
<dbReference type="InterPro" id="IPR003661">
    <property type="entry name" value="HisK_dim/P_dom"/>
</dbReference>
<evidence type="ECO:0000256" key="2">
    <source>
        <dbReference type="ARBA" id="ARBA00004370"/>
    </source>
</evidence>
<dbReference type="EMBL" id="FOEQ01000001">
    <property type="protein sequence ID" value="SEP71170.1"/>
    <property type="molecule type" value="Genomic_DNA"/>
</dbReference>
<feature type="transmembrane region" description="Helical" evidence="14">
    <location>
        <begin position="23"/>
        <end position="45"/>
    </location>
</feature>
<evidence type="ECO:0000259" key="15">
    <source>
        <dbReference type="PROSITE" id="PS50109"/>
    </source>
</evidence>
<dbReference type="Pfam" id="PF02518">
    <property type="entry name" value="HATPase_c"/>
    <property type="match status" value="1"/>
</dbReference>
<dbReference type="PANTHER" id="PTHR45339:SF6">
    <property type="entry name" value="SENSORY HISTIDINE PROTEIN KINASE"/>
    <property type="match status" value="1"/>
</dbReference>
<keyword evidence="4 13" id="KW-0597">Phosphoprotein</keyword>
<evidence type="ECO:0000256" key="6">
    <source>
        <dbReference type="ARBA" id="ARBA00022692"/>
    </source>
</evidence>
<dbReference type="SMART" id="SM00387">
    <property type="entry name" value="HATPase_c"/>
    <property type="match status" value="1"/>
</dbReference>
<dbReference type="InterPro" id="IPR004358">
    <property type="entry name" value="Sig_transdc_His_kin-like_C"/>
</dbReference>
<evidence type="ECO:0000256" key="11">
    <source>
        <dbReference type="ARBA" id="ARBA00023012"/>
    </source>
</evidence>
<dbReference type="PANTHER" id="PTHR45339">
    <property type="entry name" value="HYBRID SIGNAL TRANSDUCTION HISTIDINE KINASE J"/>
    <property type="match status" value="1"/>
</dbReference>
<dbReference type="FunFam" id="3.30.565.10:FF:000010">
    <property type="entry name" value="Sensor histidine kinase RcsC"/>
    <property type="match status" value="1"/>
</dbReference>
<gene>
    <name evidence="17" type="ORF">SAMN05216230_101294</name>
</gene>
<evidence type="ECO:0000259" key="16">
    <source>
        <dbReference type="PROSITE" id="PS50110"/>
    </source>
</evidence>
<feature type="modified residue" description="4-aspartylphosphate" evidence="13">
    <location>
        <position position="870"/>
    </location>
</feature>
<feature type="domain" description="Histidine kinase" evidence="15">
    <location>
        <begin position="464"/>
        <end position="684"/>
    </location>
</feature>
<comment type="subcellular location">
    <subcellularLocation>
        <location evidence="2">Membrane</location>
    </subcellularLocation>
</comment>
<evidence type="ECO:0000256" key="7">
    <source>
        <dbReference type="ARBA" id="ARBA00022741"/>
    </source>
</evidence>
<dbReference type="PROSITE" id="PS50109">
    <property type="entry name" value="HIS_KIN"/>
    <property type="match status" value="1"/>
</dbReference>
<dbReference type="GeneID" id="93676594"/>
<dbReference type="PRINTS" id="PR00344">
    <property type="entry name" value="BCTRLSENSOR"/>
</dbReference>
<feature type="transmembrane region" description="Helical" evidence="14">
    <location>
        <begin position="298"/>
        <end position="320"/>
    </location>
</feature>
<keyword evidence="10 14" id="KW-1133">Transmembrane helix</keyword>
<evidence type="ECO:0000256" key="4">
    <source>
        <dbReference type="ARBA" id="ARBA00022553"/>
    </source>
</evidence>
<dbReference type="SUPFAM" id="SSF47384">
    <property type="entry name" value="Homodimeric domain of signal transducing histidine kinase"/>
    <property type="match status" value="1"/>
</dbReference>
<evidence type="ECO:0000313" key="18">
    <source>
        <dbReference type="Proteomes" id="UP000199221"/>
    </source>
</evidence>
<proteinExistence type="predicted"/>
<keyword evidence="11" id="KW-0902">Two-component regulatory system</keyword>
<dbReference type="PROSITE" id="PS50110">
    <property type="entry name" value="RESPONSE_REGULATORY"/>
    <property type="match status" value="1"/>
</dbReference>
<dbReference type="SMART" id="SM00388">
    <property type="entry name" value="HisKA"/>
    <property type="match status" value="1"/>
</dbReference>